<reference evidence="1" key="1">
    <citation type="submission" date="2021-06" db="EMBL/GenBank/DDBJ databases">
        <authorList>
            <person name="Kallberg Y."/>
            <person name="Tangrot J."/>
            <person name="Rosling A."/>
        </authorList>
    </citation>
    <scope>NUCLEOTIDE SEQUENCE</scope>
    <source>
        <strain evidence="1">MT106</strain>
    </source>
</reference>
<sequence>TNVNVNGASSLILNIDAKSRSKKCYAADHVLALLRVGYMSRKIN</sequence>
<evidence type="ECO:0000313" key="2">
    <source>
        <dbReference type="Proteomes" id="UP000789831"/>
    </source>
</evidence>
<name>A0A9N9HJ52_9GLOM</name>
<comment type="caution">
    <text evidence="1">The sequence shown here is derived from an EMBL/GenBank/DDBJ whole genome shotgun (WGS) entry which is preliminary data.</text>
</comment>
<evidence type="ECO:0000313" key="1">
    <source>
        <dbReference type="EMBL" id="CAG8679752.1"/>
    </source>
</evidence>
<accession>A0A9N9HJ52</accession>
<dbReference type="Proteomes" id="UP000789831">
    <property type="component" value="Unassembled WGS sequence"/>
</dbReference>
<feature type="non-terminal residue" evidence="1">
    <location>
        <position position="1"/>
    </location>
</feature>
<gene>
    <name evidence="1" type="ORF">AGERDE_LOCUS12619</name>
</gene>
<organism evidence="1 2">
    <name type="scientific">Ambispora gerdemannii</name>
    <dbReference type="NCBI Taxonomy" id="144530"/>
    <lineage>
        <taxon>Eukaryota</taxon>
        <taxon>Fungi</taxon>
        <taxon>Fungi incertae sedis</taxon>
        <taxon>Mucoromycota</taxon>
        <taxon>Glomeromycotina</taxon>
        <taxon>Glomeromycetes</taxon>
        <taxon>Archaeosporales</taxon>
        <taxon>Ambisporaceae</taxon>
        <taxon>Ambispora</taxon>
    </lineage>
</organism>
<dbReference type="EMBL" id="CAJVPL010009955">
    <property type="protein sequence ID" value="CAG8679752.1"/>
    <property type="molecule type" value="Genomic_DNA"/>
</dbReference>
<proteinExistence type="predicted"/>
<dbReference type="AlphaFoldDB" id="A0A9N9HJ52"/>
<keyword evidence="2" id="KW-1185">Reference proteome</keyword>
<protein>
    <submittedName>
        <fullName evidence="1">10867_t:CDS:1</fullName>
    </submittedName>
</protein>